<dbReference type="SUPFAM" id="SSF56784">
    <property type="entry name" value="HAD-like"/>
    <property type="match status" value="1"/>
</dbReference>
<comment type="function">
    <text evidence="1">The plasma membrane ATPase of plants and fungi is a hydrogen ion pump. The proton gradient it generates drives the active transport of nutrients by H(+)-symport. The resulting external acidification and/or internal alkinization may mediate growth responses.</text>
</comment>
<dbReference type="FunFam" id="2.70.150.10:FF:000042">
    <property type="entry name" value="Plasma membrane ATPase"/>
    <property type="match status" value="1"/>
</dbReference>
<dbReference type="NCBIfam" id="TIGR01647">
    <property type="entry name" value="ATPase-IIIA_H"/>
    <property type="match status" value="1"/>
</dbReference>
<keyword evidence="9 12" id="KW-1133">Transmembrane helix</keyword>
<protein>
    <recommendedName>
        <fullName evidence="12">Plasma membrane ATPase</fullName>
        <ecNumber evidence="12">7.1.2.1</ecNumber>
    </recommendedName>
</protein>
<dbReference type="GO" id="GO:0008553">
    <property type="term" value="F:P-type proton-exporting transporter activity"/>
    <property type="evidence" value="ECO:0007669"/>
    <property type="project" value="UniProtKB-UniRule"/>
</dbReference>
<dbReference type="NCBIfam" id="TIGR01494">
    <property type="entry name" value="ATPase_P-type"/>
    <property type="match status" value="2"/>
</dbReference>
<evidence type="ECO:0000256" key="9">
    <source>
        <dbReference type="ARBA" id="ARBA00022989"/>
    </source>
</evidence>
<keyword evidence="7 12" id="KW-0067">ATP-binding</keyword>
<dbReference type="SFLD" id="SFLDS00003">
    <property type="entry name" value="Haloacid_Dehalogenase"/>
    <property type="match status" value="1"/>
</dbReference>
<dbReference type="PRINTS" id="PR00119">
    <property type="entry name" value="CATATPASE"/>
</dbReference>
<feature type="transmembrane region" description="Helical" evidence="12">
    <location>
        <begin position="820"/>
        <end position="842"/>
    </location>
</feature>
<evidence type="ECO:0000256" key="4">
    <source>
        <dbReference type="ARBA" id="ARBA00022553"/>
    </source>
</evidence>
<dbReference type="PRINTS" id="PR00120">
    <property type="entry name" value="HATPASE"/>
</dbReference>
<evidence type="ECO:0000259" key="14">
    <source>
        <dbReference type="SMART" id="SM00831"/>
    </source>
</evidence>
<feature type="domain" description="Cation-transporting P-type ATPase N-terminal" evidence="14">
    <location>
        <begin position="8"/>
        <end position="80"/>
    </location>
</feature>
<keyword evidence="4" id="KW-0597">Phosphoprotein</keyword>
<dbReference type="FunFam" id="3.40.1110.10:FF:000005">
    <property type="entry name" value="Plasma membrane ATPase"/>
    <property type="match status" value="1"/>
</dbReference>
<evidence type="ECO:0000256" key="13">
    <source>
        <dbReference type="SAM" id="MobiDB-lite"/>
    </source>
</evidence>
<dbReference type="InterPro" id="IPR008250">
    <property type="entry name" value="ATPase_P-typ_transduc_dom_A_sf"/>
</dbReference>
<dbReference type="InterPro" id="IPR023214">
    <property type="entry name" value="HAD_sf"/>
</dbReference>
<dbReference type="Proteomes" id="UP001190700">
    <property type="component" value="Unassembled WGS sequence"/>
</dbReference>
<dbReference type="PANTHER" id="PTHR42861">
    <property type="entry name" value="CALCIUM-TRANSPORTING ATPASE"/>
    <property type="match status" value="1"/>
</dbReference>
<comment type="catalytic activity">
    <reaction evidence="11 12">
        <text>ATP + H2O + H(+)(in) = ADP + phosphate + 2 H(+)(out)</text>
        <dbReference type="Rhea" id="RHEA:20852"/>
        <dbReference type="ChEBI" id="CHEBI:15377"/>
        <dbReference type="ChEBI" id="CHEBI:15378"/>
        <dbReference type="ChEBI" id="CHEBI:30616"/>
        <dbReference type="ChEBI" id="CHEBI:43474"/>
        <dbReference type="ChEBI" id="CHEBI:456216"/>
        <dbReference type="EC" id="7.1.2.1"/>
    </reaction>
</comment>
<feature type="region of interest" description="Disordered" evidence="13">
    <location>
        <begin position="1"/>
        <end position="25"/>
    </location>
</feature>
<evidence type="ECO:0000256" key="3">
    <source>
        <dbReference type="ARBA" id="ARBA00008804"/>
    </source>
</evidence>
<dbReference type="GO" id="GO:0005886">
    <property type="term" value="C:plasma membrane"/>
    <property type="evidence" value="ECO:0007669"/>
    <property type="project" value="UniProtKB-SubCell"/>
</dbReference>
<proteinExistence type="inferred from homology"/>
<feature type="transmembrane region" description="Helical" evidence="12">
    <location>
        <begin position="262"/>
        <end position="285"/>
    </location>
</feature>
<keyword evidence="12" id="KW-0813">Transport</keyword>
<dbReference type="InterPro" id="IPR023298">
    <property type="entry name" value="ATPase_P-typ_TM_dom_sf"/>
</dbReference>
<evidence type="ECO:0000256" key="8">
    <source>
        <dbReference type="ARBA" id="ARBA00022967"/>
    </source>
</evidence>
<evidence type="ECO:0000256" key="2">
    <source>
        <dbReference type="ARBA" id="ARBA00004141"/>
    </source>
</evidence>
<reference evidence="15 16" key="1">
    <citation type="journal article" date="2015" name="Genome Biol. Evol.">
        <title>Comparative Genomics of a Bacterivorous Green Alga Reveals Evolutionary Causalities and Consequences of Phago-Mixotrophic Mode of Nutrition.</title>
        <authorList>
            <person name="Burns J.A."/>
            <person name="Paasch A."/>
            <person name="Narechania A."/>
            <person name="Kim E."/>
        </authorList>
    </citation>
    <scope>NUCLEOTIDE SEQUENCE [LARGE SCALE GENOMIC DNA]</scope>
    <source>
        <strain evidence="15 16">PLY_AMNH</strain>
    </source>
</reference>
<accession>A0AAE0L8G1</accession>
<evidence type="ECO:0000256" key="10">
    <source>
        <dbReference type="ARBA" id="ARBA00023136"/>
    </source>
</evidence>
<keyword evidence="16" id="KW-1185">Reference proteome</keyword>
<dbReference type="AlphaFoldDB" id="A0AAE0L8G1"/>
<dbReference type="InterPro" id="IPR018303">
    <property type="entry name" value="ATPase_P-typ_P_site"/>
</dbReference>
<organism evidence="15 16">
    <name type="scientific">Cymbomonas tetramitiformis</name>
    <dbReference type="NCBI Taxonomy" id="36881"/>
    <lineage>
        <taxon>Eukaryota</taxon>
        <taxon>Viridiplantae</taxon>
        <taxon>Chlorophyta</taxon>
        <taxon>Pyramimonadophyceae</taxon>
        <taxon>Pyramimonadales</taxon>
        <taxon>Pyramimonadaceae</taxon>
        <taxon>Cymbomonas</taxon>
    </lineage>
</organism>
<dbReference type="SFLD" id="SFLDF00027">
    <property type="entry name" value="p-type_atpase"/>
    <property type="match status" value="1"/>
</dbReference>
<dbReference type="PROSITE" id="PS00154">
    <property type="entry name" value="ATPASE_E1_E2"/>
    <property type="match status" value="1"/>
</dbReference>
<feature type="transmembrane region" description="Helical" evidence="12">
    <location>
        <begin position="60"/>
        <end position="78"/>
    </location>
</feature>
<evidence type="ECO:0000256" key="1">
    <source>
        <dbReference type="ARBA" id="ARBA00003417"/>
    </source>
</evidence>
<feature type="transmembrane region" description="Helical" evidence="12">
    <location>
        <begin position="233"/>
        <end position="250"/>
    </location>
</feature>
<feature type="transmembrane region" description="Helical" evidence="12">
    <location>
        <begin position="698"/>
        <end position="728"/>
    </location>
</feature>
<evidence type="ECO:0000256" key="12">
    <source>
        <dbReference type="RuleBase" id="RU362083"/>
    </source>
</evidence>
<feature type="transmembrane region" description="Helical" evidence="12">
    <location>
        <begin position="667"/>
        <end position="686"/>
    </location>
</feature>
<dbReference type="CDD" id="cd02076">
    <property type="entry name" value="P-type_ATPase_H"/>
    <property type="match status" value="1"/>
</dbReference>
<dbReference type="InterPro" id="IPR023299">
    <property type="entry name" value="ATPase_P-typ_cyto_dom_N"/>
</dbReference>
<dbReference type="InterPro" id="IPR001757">
    <property type="entry name" value="P_typ_ATPase"/>
</dbReference>
<evidence type="ECO:0000256" key="7">
    <source>
        <dbReference type="ARBA" id="ARBA00022840"/>
    </source>
</evidence>
<evidence type="ECO:0000256" key="6">
    <source>
        <dbReference type="ARBA" id="ARBA00022741"/>
    </source>
</evidence>
<sequence length="871" mass="94890">MAEQEYGDLSQMDDDLPPGFNPNSNEGLTSAEAQARLLQYGRNELESKATSKWVLFSRQFTNPMAILIWIAIIVELSLNNWADFGVLLFLQCLNGGVGFHESAKASDAVEALKASLKPVATVKRDGKFQNINGGEVVPGDVVLLGSGSSVPADSIIIDGIIDVDQSQLTGESLPVTMEKGDKPKMGSMVTRGEVEGIVQFTGKNTFFGKTAALINTVENPGHFQIVLLRITKFLFCVSLVLVAICMIYLLEEEGKPRDAIAFGVVLLVASIPIAMQVVCTTTMALGSARLADHKAIVARLSSIEELAGMNLLCSDKTGTLTLNKMVLQEDTPVFNEGTSQADVVKYACLAAKWKEPPKDALDTLCLTAMDPTTLDIYTQVEYVPFDPAKKYTKATLKGPDGAQFECVKGAPQIVLAMCCNKEDIREQVEEKVHELASRGIRSLSVAIGPNVDELKMFGVLTFLDPPRPDTKSTIHNAAKLGVDVKMITGDHAVIAKETCRQLGMGDDIYKADGLPSMKIGEEGVPQDLGDKYGEQIENANGFAEVFPEHKFLIVEAMRQRGYTCGMTGDGVNDAPALKVADVGIAVEGATDAARAAADLILTAPGLSVIVEAITISRCIFQRMKNYVIYRVACTIQLLMFFFITVLSVKPKHFSDDPSYENTFELPVLTLVIITILNDGTIISIAYDHVTPSARPEKWTLPVLYIVSSILGLTAMVSSIVLLVLGLGAHEHGSLGHTFGLGDLEYKQILTLIYLKISLSDFLTVFSARTKGPFWERKPGGLLFAAAIFAMTISTLLSKYWEDIFGSSEMVGLDGKAIGFVWVYCFLWWLLQDAVKVVAYKYIYQYDIMGVRSDDEKAPPTLDRKPLLSDMA</sequence>
<keyword evidence="12" id="KW-0406">Ion transport</keyword>
<keyword evidence="10 12" id="KW-0472">Membrane</keyword>
<dbReference type="Gene3D" id="3.40.1110.10">
    <property type="entry name" value="Calcium-transporting ATPase, cytoplasmic domain N"/>
    <property type="match status" value="1"/>
</dbReference>
<feature type="transmembrane region" description="Helical" evidence="12">
    <location>
        <begin position="779"/>
        <end position="800"/>
    </location>
</feature>
<dbReference type="Pfam" id="PF00122">
    <property type="entry name" value="E1-E2_ATPase"/>
    <property type="match status" value="1"/>
</dbReference>
<evidence type="ECO:0000313" key="15">
    <source>
        <dbReference type="EMBL" id="KAK3275928.1"/>
    </source>
</evidence>
<dbReference type="SUPFAM" id="SSF81665">
    <property type="entry name" value="Calcium ATPase, transmembrane domain M"/>
    <property type="match status" value="1"/>
</dbReference>
<dbReference type="Pfam" id="PF00702">
    <property type="entry name" value="Hydrolase"/>
    <property type="match status" value="1"/>
</dbReference>
<evidence type="ECO:0000256" key="11">
    <source>
        <dbReference type="ARBA" id="ARBA00048122"/>
    </source>
</evidence>
<dbReference type="GO" id="GO:0120029">
    <property type="term" value="P:proton export across plasma membrane"/>
    <property type="evidence" value="ECO:0007669"/>
    <property type="project" value="UniProtKB-UniRule"/>
</dbReference>
<dbReference type="EC" id="7.1.2.1" evidence="12"/>
<dbReference type="InterPro" id="IPR006534">
    <property type="entry name" value="P-type_ATPase_IIIA"/>
</dbReference>
<dbReference type="InterPro" id="IPR004014">
    <property type="entry name" value="ATPase_P-typ_cation-transptr_N"/>
</dbReference>
<evidence type="ECO:0000256" key="5">
    <source>
        <dbReference type="ARBA" id="ARBA00022692"/>
    </source>
</evidence>
<comment type="similarity">
    <text evidence="3 12">Belongs to the cation transport ATPase (P-type) (TC 3.A.3) family. Type IIIA subfamily.</text>
</comment>
<dbReference type="GO" id="GO:0005524">
    <property type="term" value="F:ATP binding"/>
    <property type="evidence" value="ECO:0007669"/>
    <property type="project" value="UniProtKB-UniRule"/>
</dbReference>
<dbReference type="GO" id="GO:0016887">
    <property type="term" value="F:ATP hydrolysis activity"/>
    <property type="evidence" value="ECO:0007669"/>
    <property type="project" value="InterPro"/>
</dbReference>
<dbReference type="InterPro" id="IPR036412">
    <property type="entry name" value="HAD-like_sf"/>
</dbReference>
<dbReference type="InterPro" id="IPR044492">
    <property type="entry name" value="P_typ_ATPase_HD_dom"/>
</dbReference>
<dbReference type="EMBL" id="LGRX02006921">
    <property type="protein sequence ID" value="KAK3275928.1"/>
    <property type="molecule type" value="Genomic_DNA"/>
</dbReference>
<dbReference type="InterPro" id="IPR059000">
    <property type="entry name" value="ATPase_P-type_domA"/>
</dbReference>
<keyword evidence="12" id="KW-0460">Magnesium</keyword>
<dbReference type="SMART" id="SM00831">
    <property type="entry name" value="Cation_ATPase_N"/>
    <property type="match status" value="1"/>
</dbReference>
<dbReference type="SUPFAM" id="SSF81653">
    <property type="entry name" value="Calcium ATPase, transduction domain A"/>
    <property type="match status" value="1"/>
</dbReference>
<evidence type="ECO:0000313" key="16">
    <source>
        <dbReference type="Proteomes" id="UP001190700"/>
    </source>
</evidence>
<name>A0AAE0L8G1_9CHLO</name>
<comment type="caution">
    <text evidence="15">The sequence shown here is derived from an EMBL/GenBank/DDBJ whole genome shotgun (WGS) entry which is preliminary data.</text>
</comment>
<dbReference type="SFLD" id="SFLDG00002">
    <property type="entry name" value="C1.7:_P-type_atpase_like"/>
    <property type="match status" value="1"/>
</dbReference>
<dbReference type="Gene3D" id="3.40.50.1000">
    <property type="entry name" value="HAD superfamily/HAD-like"/>
    <property type="match status" value="1"/>
</dbReference>
<feature type="transmembrane region" description="Helical" evidence="12">
    <location>
        <begin position="627"/>
        <end position="647"/>
    </location>
</feature>
<keyword evidence="12" id="KW-0375">Hydrogen ion transport</keyword>
<dbReference type="FunFam" id="3.40.50.1000:FF:000008">
    <property type="entry name" value="Plasma membrane ATPase"/>
    <property type="match status" value="1"/>
</dbReference>
<keyword evidence="8 12" id="KW-1278">Translocase</keyword>
<keyword evidence="5 12" id="KW-0812">Transmembrane</keyword>
<dbReference type="Pfam" id="PF00690">
    <property type="entry name" value="Cation_ATPase_N"/>
    <property type="match status" value="1"/>
</dbReference>
<comment type="subcellular location">
    <subcellularLocation>
        <location evidence="12">Cell membrane</location>
        <topology evidence="12">Multi-pass membrane protein</topology>
    </subcellularLocation>
    <subcellularLocation>
        <location evidence="2">Membrane</location>
        <topology evidence="2">Multi-pass membrane protein</topology>
    </subcellularLocation>
</comment>
<gene>
    <name evidence="15" type="ORF">CYMTET_15971</name>
</gene>
<feature type="transmembrane region" description="Helical" evidence="12">
    <location>
        <begin position="748"/>
        <end position="767"/>
    </location>
</feature>
<dbReference type="Gene3D" id="1.20.1110.10">
    <property type="entry name" value="Calcium-transporting ATPase, transmembrane domain"/>
    <property type="match status" value="1"/>
</dbReference>
<dbReference type="Gene3D" id="2.70.150.10">
    <property type="entry name" value="Calcium-transporting ATPase, cytoplasmic transduction domain A"/>
    <property type="match status" value="1"/>
</dbReference>
<keyword evidence="6 12" id="KW-0547">Nucleotide-binding</keyword>